<proteinExistence type="predicted"/>
<gene>
    <name evidence="1" type="ORF">JYA62_19990</name>
</gene>
<accession>A0ABS3A648</accession>
<organism evidence="1 2">
    <name type="scientific">Vibrio neptunius</name>
    <dbReference type="NCBI Taxonomy" id="170651"/>
    <lineage>
        <taxon>Bacteria</taxon>
        <taxon>Pseudomonadati</taxon>
        <taxon>Pseudomonadota</taxon>
        <taxon>Gammaproteobacteria</taxon>
        <taxon>Vibrionales</taxon>
        <taxon>Vibrionaceae</taxon>
        <taxon>Vibrio</taxon>
    </lineage>
</organism>
<name>A0ABS3A648_9VIBR</name>
<dbReference type="InterPro" id="IPR007446">
    <property type="entry name" value="PilP"/>
</dbReference>
<keyword evidence="2" id="KW-1185">Reference proteome</keyword>
<dbReference type="Proteomes" id="UP000779070">
    <property type="component" value="Unassembled WGS sequence"/>
</dbReference>
<comment type="caution">
    <text evidence="1">The sequence shown here is derived from an EMBL/GenBank/DDBJ whole genome shotgun (WGS) entry which is preliminary data.</text>
</comment>
<dbReference type="Gene3D" id="2.30.30.830">
    <property type="match status" value="1"/>
</dbReference>
<dbReference type="RefSeq" id="WP_206371758.1">
    <property type="nucleotide sequence ID" value="NZ_CAWPTM010000107.1"/>
</dbReference>
<dbReference type="EMBL" id="JAFHLB010000033">
    <property type="protein sequence ID" value="MBN3579940.1"/>
    <property type="molecule type" value="Genomic_DNA"/>
</dbReference>
<evidence type="ECO:0000313" key="2">
    <source>
        <dbReference type="Proteomes" id="UP000779070"/>
    </source>
</evidence>
<dbReference type="PROSITE" id="PS51257">
    <property type="entry name" value="PROKAR_LIPOPROTEIN"/>
    <property type="match status" value="1"/>
</dbReference>
<reference evidence="1 2" key="1">
    <citation type="submission" date="2021-02" db="EMBL/GenBank/DDBJ databases">
        <title>Draft Genome Sequences of 5 Vibrio neptunius Strains Isolated From of Bivalve Hatcheries.</title>
        <authorList>
            <person name="Galvis F."/>
            <person name="Barja J.L."/>
            <person name="Lemos M.L."/>
            <person name="Balado M."/>
        </authorList>
    </citation>
    <scope>NUCLEOTIDE SEQUENCE [LARGE SCALE GENOMIC DNA]</scope>
    <source>
        <strain evidence="1 2">PP-145.98</strain>
    </source>
</reference>
<evidence type="ECO:0000313" key="1">
    <source>
        <dbReference type="EMBL" id="MBN3579940.1"/>
    </source>
</evidence>
<protein>
    <submittedName>
        <fullName evidence="1">Pilus assembly protein PilP</fullName>
    </submittedName>
</protein>
<sequence>MRTKPLVFLLIALSGCKANQHPLVLSEARQSSVASSKKPGPHLFSVPQNASLSMSRDPFSLPAISKALGGNSSQCDERAGIVADNQSTAHPQFRLAGIMTIRGEHAALIELPNGSLITKTRGQSVANNRLITDISTDALELRESVLDGVGCVVYRNIKLVIN</sequence>
<dbReference type="Pfam" id="PF04351">
    <property type="entry name" value="PilP"/>
    <property type="match status" value="1"/>
</dbReference>